<reference evidence="1" key="1">
    <citation type="submission" date="2021-02" db="EMBL/GenBank/DDBJ databases">
        <authorList>
            <person name="Dougan E. K."/>
            <person name="Rhodes N."/>
            <person name="Thang M."/>
            <person name="Chan C."/>
        </authorList>
    </citation>
    <scope>NUCLEOTIDE SEQUENCE</scope>
</reference>
<sequence length="378" mass="42505">MCVYGSLNPPKQELLQASAENNAGCQCAPNPTDYENKNPGAKVGRKAAKAAAFICWNFLSMAVKTAVEDVVPYEALFNVVTPILTNFFPEPSEKRPNPCHDAEAGDWGKCVWQQVQPFVQKYVAHEINGVFDELWQAHILGFGSTLRDIWTVLEGSASQDRFDHYMQSLYHVFNNMNEIAPEFFTDPAMTTTKGIYLEQFAALHISVMSVLFGAAKRFRSSGHRIVFQRHILCYAKQVFMTTTKAKEDRLRKITDYTDQPYTIWCNLILGLRTPCGETDPPGTHWSDAAWGCSAEGTCAWHCVEQAAGQKCPAWPTCTNGEKYLTQPTQHKNCVAEQLNKFWASRLMAVPYWLMAVMEMQHVNVTGTALPEGPLICDW</sequence>
<evidence type="ECO:0000313" key="1">
    <source>
        <dbReference type="EMBL" id="CAE7250865.1"/>
    </source>
</evidence>
<comment type="caution">
    <text evidence="1">The sequence shown here is derived from an EMBL/GenBank/DDBJ whole genome shotgun (WGS) entry which is preliminary data.</text>
</comment>
<dbReference type="AlphaFoldDB" id="A0A812M2A9"/>
<keyword evidence="2" id="KW-1185">Reference proteome</keyword>
<proteinExistence type="predicted"/>
<dbReference type="Proteomes" id="UP000604046">
    <property type="component" value="Unassembled WGS sequence"/>
</dbReference>
<organism evidence="1 2">
    <name type="scientific">Symbiodinium natans</name>
    <dbReference type="NCBI Taxonomy" id="878477"/>
    <lineage>
        <taxon>Eukaryota</taxon>
        <taxon>Sar</taxon>
        <taxon>Alveolata</taxon>
        <taxon>Dinophyceae</taxon>
        <taxon>Suessiales</taxon>
        <taxon>Symbiodiniaceae</taxon>
        <taxon>Symbiodinium</taxon>
    </lineage>
</organism>
<protein>
    <submittedName>
        <fullName evidence="1">Uncharacterized protein</fullName>
    </submittedName>
</protein>
<name>A0A812M2A9_9DINO</name>
<accession>A0A812M2A9</accession>
<evidence type="ECO:0000313" key="2">
    <source>
        <dbReference type="Proteomes" id="UP000604046"/>
    </source>
</evidence>
<dbReference type="EMBL" id="CAJNDS010001180">
    <property type="protein sequence ID" value="CAE7250865.1"/>
    <property type="molecule type" value="Genomic_DNA"/>
</dbReference>
<gene>
    <name evidence="1" type="ORF">SNAT2548_LOCUS12374</name>
</gene>